<dbReference type="EMBL" id="QJKK01000001">
    <property type="protein sequence ID" value="RAL26835.1"/>
    <property type="molecule type" value="Genomic_DNA"/>
</dbReference>
<dbReference type="AlphaFoldDB" id="A0A364K962"/>
<protein>
    <recommendedName>
        <fullName evidence="2">YdbS-like PH domain-containing protein</fullName>
    </recommendedName>
</protein>
<comment type="caution">
    <text evidence="3">The sequence shown here is derived from an EMBL/GenBank/DDBJ whole genome shotgun (WGS) entry which is preliminary data.</text>
</comment>
<dbReference type="PANTHER" id="PTHR34473">
    <property type="entry name" value="UPF0699 TRANSMEMBRANE PROTEIN YDBS"/>
    <property type="match status" value="1"/>
</dbReference>
<dbReference type="OrthoDB" id="2195155at2"/>
<feature type="transmembrane region" description="Helical" evidence="1">
    <location>
        <begin position="242"/>
        <end position="263"/>
    </location>
</feature>
<accession>A0A364K962</accession>
<organism evidence="3 4">
    <name type="scientific">Thermoflavimicrobium daqui</name>
    <dbReference type="NCBI Taxonomy" id="2137476"/>
    <lineage>
        <taxon>Bacteria</taxon>
        <taxon>Bacillati</taxon>
        <taxon>Bacillota</taxon>
        <taxon>Bacilli</taxon>
        <taxon>Bacillales</taxon>
        <taxon>Thermoactinomycetaceae</taxon>
        <taxon>Thermoflavimicrobium</taxon>
    </lineage>
</organism>
<proteinExistence type="predicted"/>
<reference evidence="3 4" key="1">
    <citation type="submission" date="2018-06" db="EMBL/GenBank/DDBJ databases">
        <title>Thermoflavimicrobium daqus sp. nov., a thermophilic microbe isolated from Moutai-flavour Daqu.</title>
        <authorList>
            <person name="Wang X."/>
            <person name="Zhou H."/>
        </authorList>
    </citation>
    <scope>NUCLEOTIDE SEQUENCE [LARGE SCALE GENOMIC DNA]</scope>
    <source>
        <strain evidence="3 4">FBKL4.011</strain>
    </source>
</reference>
<feature type="domain" description="YdbS-like PH" evidence="2">
    <location>
        <begin position="88"/>
        <end position="165"/>
    </location>
</feature>
<dbReference type="PIRSF" id="PIRSF026631">
    <property type="entry name" value="UCP026631"/>
    <property type="match status" value="1"/>
</dbReference>
<evidence type="ECO:0000256" key="1">
    <source>
        <dbReference type="SAM" id="Phobius"/>
    </source>
</evidence>
<dbReference type="InterPro" id="IPR014529">
    <property type="entry name" value="UCP026631"/>
</dbReference>
<keyword evidence="1" id="KW-0812">Transmembrane</keyword>
<feature type="domain" description="YdbS-like PH" evidence="2">
    <location>
        <begin position="267"/>
        <end position="340"/>
    </location>
</feature>
<dbReference type="InterPro" id="IPR005182">
    <property type="entry name" value="YdbS-like_PH"/>
</dbReference>
<feature type="transmembrane region" description="Helical" evidence="1">
    <location>
        <begin position="41"/>
        <end position="62"/>
    </location>
</feature>
<keyword evidence="4" id="KW-1185">Reference proteome</keyword>
<dbReference type="Proteomes" id="UP000251213">
    <property type="component" value="Unassembled WGS sequence"/>
</dbReference>
<evidence type="ECO:0000259" key="2">
    <source>
        <dbReference type="Pfam" id="PF03703"/>
    </source>
</evidence>
<keyword evidence="1" id="KW-0472">Membrane</keyword>
<evidence type="ECO:0000313" key="4">
    <source>
        <dbReference type="Proteomes" id="UP000251213"/>
    </source>
</evidence>
<reference evidence="3 4" key="2">
    <citation type="submission" date="2018-06" db="EMBL/GenBank/DDBJ databases">
        <authorList>
            <person name="Zhirakovskaya E."/>
        </authorList>
    </citation>
    <scope>NUCLEOTIDE SEQUENCE [LARGE SCALE GENOMIC DNA]</scope>
    <source>
        <strain evidence="3 4">FBKL4.011</strain>
    </source>
</reference>
<dbReference type="PANTHER" id="PTHR34473:SF2">
    <property type="entry name" value="UPF0699 TRANSMEMBRANE PROTEIN YDBT"/>
    <property type="match status" value="1"/>
</dbReference>
<dbReference type="Pfam" id="PF03703">
    <property type="entry name" value="bPH_2"/>
    <property type="match status" value="2"/>
</dbReference>
<gene>
    <name evidence="3" type="ORF">DL897_01940</name>
</gene>
<sequence length="504" mass="59414">MAHSINGSANVFAELFLLIKMIFVGSREENMNKPERLHPIYIFYMMVRNWHYLIVPIIVALLKGRWDKWVWMLVIWLGVYGFYVVFKWLNTKYWIQNHEIRYQEGNIKSQKIYIPLKQIQAVEIERKFWQRFFGVVTVKIETSSSSEAEMLLPTITRQKADQLKQALLKNLSKGNDSYLKGYQITSKQLLQTALTSGKWGYFLAVAIPITLKLDDLFDVDMGRWLIEWIWHTKLTPSQLVDFIWIGLLAFPIAWLGSVMITWFHYGNFHLYRDDQNMYIEKGLIHQEKLTIPIRRIQAVKLEENGLQQLFGLATIKIFVAGLGIEEKKGQVVLFPLIKKEKQKEFFGCFLPEFLPLMEMSIHPSPCRSRYYRLAITFALLIIFQGVFCFWFIKWAWFSLLAITCFLLYQWKCFKDEKCGSGLSGLVLVKRVYTKETYYIPYQAIQARTKFQHILTRELKLARLIIFLASGKVVRSGYLEQIDVERLLLLCKTQIKRSSKRIKDL</sequence>
<name>A0A364K962_9BACL</name>
<keyword evidence="1" id="KW-1133">Transmembrane helix</keyword>
<feature type="transmembrane region" description="Helical" evidence="1">
    <location>
        <begin position="370"/>
        <end position="387"/>
    </location>
</feature>
<feature type="transmembrane region" description="Helical" evidence="1">
    <location>
        <begin position="69"/>
        <end position="89"/>
    </location>
</feature>
<evidence type="ECO:0000313" key="3">
    <source>
        <dbReference type="EMBL" id="RAL26835.1"/>
    </source>
</evidence>